<dbReference type="SMART" id="SM00827">
    <property type="entry name" value="PKS_AT"/>
    <property type="match status" value="1"/>
</dbReference>
<feature type="domain" description="Malonyl-CoA:ACP transacylase (MAT)" evidence="1">
    <location>
        <begin position="8"/>
        <end position="297"/>
    </location>
</feature>
<protein>
    <submittedName>
        <fullName evidence="3">ACP S-malonyltransferase</fullName>
        <ecNumber evidence="3">2.3.1.39</ecNumber>
    </submittedName>
</protein>
<dbReference type="InterPro" id="IPR050858">
    <property type="entry name" value="Mal-CoA-ACP_Trans/PKS_FabD"/>
</dbReference>
<dbReference type="Proteomes" id="UP000675920">
    <property type="component" value="Unplaced"/>
</dbReference>
<reference evidence="3" key="1">
    <citation type="journal article" date="2018" name="Appl. Microbiol. Biotechnol.">
        <title>Acyl-coenzyme A:(holo-acyl carrier protein) transacylase enzymes as templates for engineering.</title>
        <authorList>
            <person name="Marcella A.M."/>
            <person name="Barb A.W."/>
        </authorList>
    </citation>
    <scope>NUCLEOTIDE SEQUENCE</scope>
</reference>
<dbReference type="Gene3D" id="3.30.70.250">
    <property type="entry name" value="Malonyl-CoA ACP transacylase, ACP-binding"/>
    <property type="match status" value="1"/>
</dbReference>
<dbReference type="GO" id="GO:0004314">
    <property type="term" value="F:[acyl-carrier-protein] S-malonyltransferase activity"/>
    <property type="evidence" value="ECO:0007669"/>
    <property type="project" value="TreeGrafter"/>
</dbReference>
<organism evidence="2 3">
    <name type="scientific">Derxia gummosa DSM 723</name>
    <dbReference type="NCBI Taxonomy" id="1121388"/>
    <lineage>
        <taxon>Bacteria</taxon>
        <taxon>Pseudomonadati</taxon>
        <taxon>Pseudomonadota</taxon>
        <taxon>Betaproteobacteria</taxon>
        <taxon>Burkholderiales</taxon>
        <taxon>Alcaligenaceae</taxon>
        <taxon>Derxia</taxon>
    </lineage>
</organism>
<dbReference type="InterPro" id="IPR014043">
    <property type="entry name" value="Acyl_transferase_dom"/>
</dbReference>
<dbReference type="RefSeq" id="WP_156924497.1">
    <property type="nucleotide sequence ID" value="NZ_KI519499.1"/>
</dbReference>
<evidence type="ECO:0000259" key="1">
    <source>
        <dbReference type="SMART" id="SM00827"/>
    </source>
</evidence>
<name>A0A8B6XCR7_9BURK</name>
<accession>A0A8B6XCR7</accession>
<reference evidence="3" key="2">
    <citation type="submission" date="2025-08" db="UniProtKB">
        <authorList>
            <consortium name="RefSeq"/>
        </authorList>
    </citation>
    <scope>IDENTIFICATION</scope>
</reference>
<dbReference type="AlphaFoldDB" id="A0A8B6XCR7"/>
<keyword evidence="2" id="KW-1185">Reference proteome</keyword>
<evidence type="ECO:0000313" key="3">
    <source>
        <dbReference type="RefSeq" id="WP_156924497.1"/>
    </source>
</evidence>
<proteinExistence type="predicted"/>
<dbReference type="GO" id="GO:0005829">
    <property type="term" value="C:cytosol"/>
    <property type="evidence" value="ECO:0007669"/>
    <property type="project" value="TreeGrafter"/>
</dbReference>
<dbReference type="OrthoDB" id="9808564at2"/>
<dbReference type="Pfam" id="PF00698">
    <property type="entry name" value="Acyl_transf_1"/>
    <property type="match status" value="1"/>
</dbReference>
<dbReference type="PANTHER" id="PTHR42681:SF6">
    <property type="entry name" value="BLL0263 PROTEIN"/>
    <property type="match status" value="1"/>
</dbReference>
<dbReference type="InterPro" id="IPR001227">
    <property type="entry name" value="Ac_transferase_dom_sf"/>
</dbReference>
<dbReference type="EC" id="2.3.1.39" evidence="3"/>
<dbReference type="PANTHER" id="PTHR42681">
    <property type="entry name" value="MALONYL-COA-ACYL CARRIER PROTEIN TRANSACYLASE, MITOCHONDRIAL"/>
    <property type="match status" value="1"/>
</dbReference>
<dbReference type="Gene3D" id="3.40.366.10">
    <property type="entry name" value="Malonyl-Coenzyme A Acyl Carrier Protein, domain 2"/>
    <property type="match status" value="1"/>
</dbReference>
<dbReference type="SUPFAM" id="SSF52151">
    <property type="entry name" value="FabD/lysophospholipase-like"/>
    <property type="match status" value="1"/>
</dbReference>
<evidence type="ECO:0000313" key="2">
    <source>
        <dbReference type="Proteomes" id="UP000675920"/>
    </source>
</evidence>
<dbReference type="GO" id="GO:0006633">
    <property type="term" value="P:fatty acid biosynthetic process"/>
    <property type="evidence" value="ECO:0007669"/>
    <property type="project" value="TreeGrafter"/>
</dbReference>
<sequence>MQAAVVVMFPGLGAQYGRMVERFVAAHPDQAAALAAAQARVAAIPGVAALPAEARAELDLQVDIHALNLAWWRVAGAALDPAACCGHSLGWYAALVAAGVIDEAASLDLIAHVFLIGHAAFAQDDGEVAIVTLREPADFARVAAATGVEILCANNAVQHVLHGSPEQLAAVECELGAALLGLMKLPTHIPFHSRRLDVLRPQLDGLAARLGIRPAPMRRQLWSHIDARPVANGAAALALVETQPWQQVRWLDMVERLIQAGGYELVEVGPNRVLTQLTRWICPQLDIEFTDHLRRKERA</sequence>
<dbReference type="InterPro" id="IPR016035">
    <property type="entry name" value="Acyl_Trfase/lysoPLipase"/>
</dbReference>